<dbReference type="PATRIC" id="fig|818.23.peg.1216"/>
<accession>A0A0P0FMG2</accession>
<name>A0A0P0FMG2_BACT4</name>
<evidence type="ECO:0000313" key="2">
    <source>
        <dbReference type="Proteomes" id="UP000095576"/>
    </source>
</evidence>
<proteinExistence type="predicted"/>
<keyword evidence="1" id="KW-0670">Pyruvate</keyword>
<protein>
    <submittedName>
        <fullName evidence="1">Pyruvate dehydrogenase (Cytochrome)</fullName>
    </submittedName>
</protein>
<dbReference type="KEGG" id="btho:Btheta7330_01191"/>
<dbReference type="EMBL" id="CZAP01000012">
    <property type="protein sequence ID" value="CUP78122.1"/>
    <property type="molecule type" value="Genomic_DNA"/>
</dbReference>
<sequence length="53" mass="6130">MDITIVPSPMLKSCYKIIFNIKPAMCTDTTDLLAYVKTELFLAYICYYIKNQS</sequence>
<organism evidence="1 2">
    <name type="scientific">Bacteroides thetaiotaomicron</name>
    <dbReference type="NCBI Taxonomy" id="818"/>
    <lineage>
        <taxon>Bacteria</taxon>
        <taxon>Pseudomonadati</taxon>
        <taxon>Bacteroidota</taxon>
        <taxon>Bacteroidia</taxon>
        <taxon>Bacteroidales</taxon>
        <taxon>Bacteroidaceae</taxon>
        <taxon>Bacteroides</taxon>
    </lineage>
</organism>
<gene>
    <name evidence="1" type="ORF">ERS852511_03197</name>
</gene>
<dbReference type="AlphaFoldDB" id="A0A0P0FMG2"/>
<evidence type="ECO:0000313" key="1">
    <source>
        <dbReference type="EMBL" id="CUP78122.1"/>
    </source>
</evidence>
<reference evidence="1 2" key="1">
    <citation type="submission" date="2015-09" db="EMBL/GenBank/DDBJ databases">
        <authorList>
            <consortium name="Pathogen Informatics"/>
        </authorList>
    </citation>
    <scope>NUCLEOTIDE SEQUENCE [LARGE SCALE GENOMIC DNA]</scope>
    <source>
        <strain evidence="1 2">2789STDY5834899</strain>
    </source>
</reference>
<dbReference type="Proteomes" id="UP000095576">
    <property type="component" value="Unassembled WGS sequence"/>
</dbReference>